<accession>A0A379Z2H6</accession>
<feature type="transmembrane region" description="Helical" evidence="4">
    <location>
        <begin position="168"/>
        <end position="189"/>
    </location>
</feature>
<dbReference type="InterPro" id="IPR036259">
    <property type="entry name" value="MFS_trans_sf"/>
</dbReference>
<feature type="transmembrane region" description="Helical" evidence="4">
    <location>
        <begin position="327"/>
        <end position="348"/>
    </location>
</feature>
<dbReference type="Pfam" id="PF07690">
    <property type="entry name" value="MFS_1"/>
    <property type="match status" value="1"/>
</dbReference>
<dbReference type="PANTHER" id="PTHR23523">
    <property type="match status" value="1"/>
</dbReference>
<feature type="transmembrane region" description="Helical" evidence="4">
    <location>
        <begin position="360"/>
        <end position="379"/>
    </location>
</feature>
<evidence type="ECO:0000256" key="3">
    <source>
        <dbReference type="ARBA" id="ARBA00023136"/>
    </source>
</evidence>
<keyword evidence="6" id="KW-1185">Reference proteome</keyword>
<name>A0A379Z2H6_9GAMM</name>
<feature type="transmembrane region" description="Helical" evidence="4">
    <location>
        <begin position="80"/>
        <end position="98"/>
    </location>
</feature>
<dbReference type="InterPro" id="IPR011701">
    <property type="entry name" value="MFS"/>
</dbReference>
<dbReference type="SUPFAM" id="SSF103473">
    <property type="entry name" value="MFS general substrate transporter"/>
    <property type="match status" value="1"/>
</dbReference>
<protein>
    <submittedName>
        <fullName evidence="5">Inner membrane transport protein YeaN</fullName>
    </submittedName>
</protein>
<dbReference type="AlphaFoldDB" id="A0A379Z2H6"/>
<keyword evidence="1 4" id="KW-0812">Transmembrane</keyword>
<feature type="transmembrane region" description="Helical" evidence="4">
    <location>
        <begin position="104"/>
        <end position="123"/>
    </location>
</feature>
<dbReference type="InterPro" id="IPR052524">
    <property type="entry name" value="MFS_Cyanate_Porter"/>
</dbReference>
<dbReference type="Gene3D" id="1.20.1250.20">
    <property type="entry name" value="MFS general substrate transporter like domains"/>
    <property type="match status" value="1"/>
</dbReference>
<dbReference type="EMBL" id="UGYO01000001">
    <property type="protein sequence ID" value="SUI53379.1"/>
    <property type="molecule type" value="Genomic_DNA"/>
</dbReference>
<gene>
    <name evidence="5" type="primary">yeaN_1</name>
    <name evidence="5" type="ORF">NCTC10738_00785</name>
</gene>
<feature type="transmembrane region" description="Helical" evidence="4">
    <location>
        <begin position="269"/>
        <end position="291"/>
    </location>
</feature>
<dbReference type="Proteomes" id="UP000254069">
    <property type="component" value="Unassembled WGS sequence"/>
</dbReference>
<keyword evidence="2 4" id="KW-1133">Transmembrane helix</keyword>
<dbReference type="RefSeq" id="WP_115389207.1">
    <property type="nucleotide sequence ID" value="NZ_JADZHC010000041.1"/>
</dbReference>
<evidence type="ECO:0000313" key="5">
    <source>
        <dbReference type="EMBL" id="SUI53379.1"/>
    </source>
</evidence>
<evidence type="ECO:0000256" key="4">
    <source>
        <dbReference type="SAM" id="Phobius"/>
    </source>
</evidence>
<feature type="transmembrane region" description="Helical" evidence="4">
    <location>
        <begin position="399"/>
        <end position="420"/>
    </location>
</feature>
<reference evidence="5 6" key="1">
    <citation type="submission" date="2018-06" db="EMBL/GenBank/DDBJ databases">
        <authorList>
            <consortium name="Pathogen Informatics"/>
            <person name="Doyle S."/>
        </authorList>
    </citation>
    <scope>NUCLEOTIDE SEQUENCE [LARGE SCALE GENOMIC DNA]</scope>
    <source>
        <strain evidence="5 6">NCTC10738</strain>
    </source>
</reference>
<organism evidence="5 6">
    <name type="scientific">Shewanella algae</name>
    <dbReference type="NCBI Taxonomy" id="38313"/>
    <lineage>
        <taxon>Bacteria</taxon>
        <taxon>Pseudomonadati</taxon>
        <taxon>Pseudomonadota</taxon>
        <taxon>Gammaproteobacteria</taxon>
        <taxon>Alteromonadales</taxon>
        <taxon>Shewanellaceae</taxon>
        <taxon>Shewanella</taxon>
    </lineage>
</organism>
<evidence type="ECO:0000256" key="2">
    <source>
        <dbReference type="ARBA" id="ARBA00022989"/>
    </source>
</evidence>
<feature type="transmembrane region" description="Helical" evidence="4">
    <location>
        <begin position="303"/>
        <end position="321"/>
    </location>
</feature>
<sequence>MTLQQPYLTRLKAVALLLLLFGGALALRPFLTSPGPLLVQLSSELGIEVQALGWLTSMPMLLMGVGALTAPWLPKRLSSLPGVALSLGLLTLALVLRARVTMPLLWLSTLLAGLAVAWMQLQLPGLIKQHFAGHLPVLMGGYSALLMGGGALGAGVTPWLMTLFSEGASVLALWALPCIPVLLLALWLARRDSQPAVSRVAPLTEGSIVSTSGEDNPAPAKPSLPWRRAKAWSLLLSFGLINGGYASLVAWLPLSYQKLGMSQLASGRLVALMALAQMFSALTLPLLAGLFAGKQAKADRRPWLWLALIAQLVGFMALALWPQGAPVLWSLLLGVGLGGSFSLTLLLVHEEYRGAEQTAGLSAMVQGGGFLLAALPPLILPPLLLDGAAPVMQSSTDFAPLWLLHWLFVLVVTVLCFGFGPSGLPARRVTDEQQRVSKVHAQ</sequence>
<feature type="transmembrane region" description="Helical" evidence="4">
    <location>
        <begin position="135"/>
        <end position="156"/>
    </location>
</feature>
<evidence type="ECO:0000313" key="6">
    <source>
        <dbReference type="Proteomes" id="UP000254069"/>
    </source>
</evidence>
<feature type="transmembrane region" description="Helical" evidence="4">
    <location>
        <begin position="50"/>
        <end position="73"/>
    </location>
</feature>
<dbReference type="PANTHER" id="PTHR23523:SF1">
    <property type="entry name" value="CYANATE TRANSPORT PROTEIN CYNX"/>
    <property type="match status" value="1"/>
</dbReference>
<feature type="transmembrane region" description="Helical" evidence="4">
    <location>
        <begin position="231"/>
        <end position="254"/>
    </location>
</feature>
<keyword evidence="3 4" id="KW-0472">Membrane</keyword>
<proteinExistence type="predicted"/>
<evidence type="ECO:0000256" key="1">
    <source>
        <dbReference type="ARBA" id="ARBA00022692"/>
    </source>
</evidence>
<dbReference type="GO" id="GO:0022857">
    <property type="term" value="F:transmembrane transporter activity"/>
    <property type="evidence" value="ECO:0007669"/>
    <property type="project" value="InterPro"/>
</dbReference>